<sequence>MKKAGSNSKDRLAKSGNPKKRTPSGGVLTPNSIGHNAAGGGGAGGVGAAGGAQGGPAGGSGGAETEPTDPAVVIWPEWSDAEVLAEKATKHVFEDPESPGTVWLPRSLRGFVESFKRPIDLAPEGQAPVVVQAPILVDDMFHNAAGPTGAGGGNGVGAAAHRSATAAVAAANAAAANAAAAAAAAAVAAASSSTPKPDGDGTVASGVGPPGGIDPAADAATPKDASPDMPPAPAEMPLIAESSDETSPTPPLQNPLTAPPSPGPTPSAPPIPLTASMSASGGFNSTTPPPPDHHHRNLPLQTID</sequence>
<feature type="compositionally biased region" description="Low complexity" evidence="1">
    <location>
        <begin position="213"/>
        <end position="224"/>
    </location>
</feature>
<accession>A0A4P9WEM4</accession>
<dbReference type="InterPro" id="IPR053033">
    <property type="entry name" value="Androglobin-like"/>
</dbReference>
<feature type="compositionally biased region" description="Gly residues" evidence="1">
    <location>
        <begin position="37"/>
        <end position="62"/>
    </location>
</feature>
<keyword evidence="3" id="KW-1185">Reference proteome</keyword>
<dbReference type="Proteomes" id="UP000269721">
    <property type="component" value="Unassembled WGS sequence"/>
</dbReference>
<dbReference type="AlphaFoldDB" id="A0A4P9WEM4"/>
<dbReference type="PANTHER" id="PTHR46298:SF1">
    <property type="entry name" value="ANDROGLOBIN"/>
    <property type="match status" value="1"/>
</dbReference>
<dbReference type="OrthoDB" id="9374162at2759"/>
<name>A0A4P9WEM4_9FUNG</name>
<feature type="compositionally biased region" description="Pro residues" evidence="1">
    <location>
        <begin position="248"/>
        <end position="272"/>
    </location>
</feature>
<evidence type="ECO:0000313" key="3">
    <source>
        <dbReference type="Proteomes" id="UP000269721"/>
    </source>
</evidence>
<evidence type="ECO:0000256" key="1">
    <source>
        <dbReference type="SAM" id="MobiDB-lite"/>
    </source>
</evidence>
<feature type="region of interest" description="Disordered" evidence="1">
    <location>
        <begin position="1"/>
        <end position="70"/>
    </location>
</feature>
<gene>
    <name evidence="2" type="ORF">BDK51DRAFT_33081</name>
</gene>
<reference evidence="3" key="1">
    <citation type="journal article" date="2018" name="Nat. Microbiol.">
        <title>Leveraging single-cell genomics to expand the fungal tree of life.</title>
        <authorList>
            <person name="Ahrendt S.R."/>
            <person name="Quandt C.A."/>
            <person name="Ciobanu D."/>
            <person name="Clum A."/>
            <person name="Salamov A."/>
            <person name="Andreopoulos B."/>
            <person name="Cheng J.F."/>
            <person name="Woyke T."/>
            <person name="Pelin A."/>
            <person name="Henrissat B."/>
            <person name="Reynolds N.K."/>
            <person name="Benny G.L."/>
            <person name="Smith M.E."/>
            <person name="James T.Y."/>
            <person name="Grigoriev I.V."/>
        </authorList>
    </citation>
    <scope>NUCLEOTIDE SEQUENCE [LARGE SCALE GENOMIC DNA]</scope>
</reference>
<dbReference type="PANTHER" id="PTHR46298">
    <property type="entry name" value="ANDROGLOBIN"/>
    <property type="match status" value="1"/>
</dbReference>
<evidence type="ECO:0000313" key="2">
    <source>
        <dbReference type="EMBL" id="RKO89440.1"/>
    </source>
</evidence>
<protein>
    <submittedName>
        <fullName evidence="2">Uncharacterized protein</fullName>
    </submittedName>
</protein>
<organism evidence="2 3">
    <name type="scientific">Blyttiomyces helicus</name>
    <dbReference type="NCBI Taxonomy" id="388810"/>
    <lineage>
        <taxon>Eukaryota</taxon>
        <taxon>Fungi</taxon>
        <taxon>Fungi incertae sedis</taxon>
        <taxon>Chytridiomycota</taxon>
        <taxon>Chytridiomycota incertae sedis</taxon>
        <taxon>Chytridiomycetes</taxon>
        <taxon>Chytridiomycetes incertae sedis</taxon>
        <taxon>Blyttiomyces</taxon>
    </lineage>
</organism>
<feature type="compositionally biased region" description="Polar residues" evidence="1">
    <location>
        <begin position="277"/>
        <end position="286"/>
    </location>
</feature>
<feature type="region of interest" description="Disordered" evidence="1">
    <location>
        <begin position="191"/>
        <end position="304"/>
    </location>
</feature>
<proteinExistence type="predicted"/>
<dbReference type="EMBL" id="KZ996088">
    <property type="protein sequence ID" value="RKO89440.1"/>
    <property type="molecule type" value="Genomic_DNA"/>
</dbReference>